<evidence type="ECO:0000256" key="3">
    <source>
        <dbReference type="ARBA" id="ARBA00022448"/>
    </source>
</evidence>
<gene>
    <name evidence="9" type="ORF">SAMN05216360_10526</name>
</gene>
<dbReference type="GO" id="GO:0009279">
    <property type="term" value="C:cell outer membrane"/>
    <property type="evidence" value="ECO:0007669"/>
    <property type="project" value="UniProtKB-SubCell"/>
</dbReference>
<comment type="similarity">
    <text evidence="2">Belongs to the outer membrane factor (OMF) (TC 1.B.17) family.</text>
</comment>
<dbReference type="PANTHER" id="PTHR30026">
    <property type="entry name" value="OUTER MEMBRANE PROTEIN TOLC"/>
    <property type="match status" value="1"/>
</dbReference>
<protein>
    <submittedName>
        <fullName evidence="9">Outer membrane protein TolC</fullName>
    </submittedName>
</protein>
<accession>A0A1G9XTC6</accession>
<organism evidence="9 10">
    <name type="scientific">Methylobacterium phyllostachyos</name>
    <dbReference type="NCBI Taxonomy" id="582672"/>
    <lineage>
        <taxon>Bacteria</taxon>
        <taxon>Pseudomonadati</taxon>
        <taxon>Pseudomonadota</taxon>
        <taxon>Alphaproteobacteria</taxon>
        <taxon>Hyphomicrobiales</taxon>
        <taxon>Methylobacteriaceae</taxon>
        <taxon>Methylobacterium</taxon>
    </lineage>
</organism>
<evidence type="ECO:0000256" key="8">
    <source>
        <dbReference type="SAM" id="MobiDB-lite"/>
    </source>
</evidence>
<evidence type="ECO:0000256" key="4">
    <source>
        <dbReference type="ARBA" id="ARBA00022452"/>
    </source>
</evidence>
<keyword evidence="6" id="KW-0472">Membrane</keyword>
<evidence type="ECO:0000256" key="7">
    <source>
        <dbReference type="ARBA" id="ARBA00023237"/>
    </source>
</evidence>
<evidence type="ECO:0000256" key="5">
    <source>
        <dbReference type="ARBA" id="ARBA00022692"/>
    </source>
</evidence>
<evidence type="ECO:0000256" key="1">
    <source>
        <dbReference type="ARBA" id="ARBA00004442"/>
    </source>
</evidence>
<dbReference type="RefSeq" id="WP_091715186.1">
    <property type="nucleotide sequence ID" value="NZ_FNHS01000005.1"/>
</dbReference>
<keyword evidence="3" id="KW-0813">Transport</keyword>
<name>A0A1G9XTC6_9HYPH</name>
<dbReference type="GO" id="GO:1990281">
    <property type="term" value="C:efflux pump complex"/>
    <property type="evidence" value="ECO:0007669"/>
    <property type="project" value="TreeGrafter"/>
</dbReference>
<evidence type="ECO:0000313" key="10">
    <source>
        <dbReference type="Proteomes" id="UP000198704"/>
    </source>
</evidence>
<feature type="region of interest" description="Disordered" evidence="8">
    <location>
        <begin position="23"/>
        <end position="51"/>
    </location>
</feature>
<dbReference type="InterPro" id="IPR051906">
    <property type="entry name" value="TolC-like"/>
</dbReference>
<evidence type="ECO:0000313" key="9">
    <source>
        <dbReference type="EMBL" id="SDN00058.1"/>
    </source>
</evidence>
<dbReference type="OrthoDB" id="188180at2"/>
<dbReference type="SUPFAM" id="SSF56954">
    <property type="entry name" value="Outer membrane efflux proteins (OEP)"/>
    <property type="match status" value="1"/>
</dbReference>
<keyword evidence="4" id="KW-1134">Transmembrane beta strand</keyword>
<keyword evidence="10" id="KW-1185">Reference proteome</keyword>
<reference evidence="10" key="1">
    <citation type="submission" date="2016-10" db="EMBL/GenBank/DDBJ databases">
        <authorList>
            <person name="Varghese N."/>
            <person name="Submissions S."/>
        </authorList>
    </citation>
    <scope>NUCLEOTIDE SEQUENCE [LARGE SCALE GENOMIC DNA]</scope>
    <source>
        <strain evidence="10">BL47</strain>
    </source>
</reference>
<keyword evidence="5" id="KW-0812">Transmembrane</keyword>
<dbReference type="GO" id="GO:0015288">
    <property type="term" value="F:porin activity"/>
    <property type="evidence" value="ECO:0007669"/>
    <property type="project" value="TreeGrafter"/>
</dbReference>
<dbReference type="STRING" id="582672.SAMN05216360_10526"/>
<evidence type="ECO:0000256" key="6">
    <source>
        <dbReference type="ARBA" id="ARBA00023136"/>
    </source>
</evidence>
<dbReference type="EMBL" id="FNHS01000005">
    <property type="protein sequence ID" value="SDN00058.1"/>
    <property type="molecule type" value="Genomic_DNA"/>
</dbReference>
<dbReference type="GO" id="GO:0015562">
    <property type="term" value="F:efflux transmembrane transporter activity"/>
    <property type="evidence" value="ECO:0007669"/>
    <property type="project" value="InterPro"/>
</dbReference>
<keyword evidence="7" id="KW-0998">Cell outer membrane</keyword>
<proteinExistence type="inferred from homology"/>
<dbReference type="Pfam" id="PF02321">
    <property type="entry name" value="OEP"/>
    <property type="match status" value="1"/>
</dbReference>
<evidence type="ECO:0000256" key="2">
    <source>
        <dbReference type="ARBA" id="ARBA00007613"/>
    </source>
</evidence>
<dbReference type="Gene3D" id="1.20.1600.10">
    <property type="entry name" value="Outer membrane efflux proteins (OEP)"/>
    <property type="match status" value="1"/>
</dbReference>
<sequence length="503" mass="53783">MSRLLRLARAAIGLVAAIGAAHESRAAHRPPKPPRSSAPAAPISGNPDSKAKAAGAAGIPLSLTDAVSLALRDNRTIRGAYIDRITQKFSLRVAEDGFMPHLGLSGGAVRQTIAGITTTSLDVTPGVTALLPTGATVTFSWADHASEGAGIRTRSTGSVLSVTQPLLRGGGVDVTLAPIRSARLSEQGNRLRLKATVSETIGQAIYAYRDLLRAQRAMVLAQAAVRRAEEILEINRALIEAGRMAAVEIVQSEADLENQRLGVLGATRSLDSARLKLLDLLALDLGTPILATESTEPAQVATDLPHLMAVAFAQRPDYLGQLLALEQTKLGLVVAENARLWDLSLFATRSVGRTAITGPQGSVTGQSDTTVGLAFNAPLNDLQREQPFVQATASRQSAELQLETIRRGIELQIRSSASDVAIRWRQLEGARRARDLAARAVEIEREKLKAGRSANYQVRSLETYLRSADVQLLDSVIGYLNTLTLLDIQLGTTLDTWHVALRD</sequence>
<comment type="subcellular location">
    <subcellularLocation>
        <location evidence="1">Cell outer membrane</location>
    </subcellularLocation>
</comment>
<dbReference type="PANTHER" id="PTHR30026:SF20">
    <property type="entry name" value="OUTER MEMBRANE PROTEIN TOLC"/>
    <property type="match status" value="1"/>
</dbReference>
<dbReference type="Proteomes" id="UP000198704">
    <property type="component" value="Unassembled WGS sequence"/>
</dbReference>
<dbReference type="AlphaFoldDB" id="A0A1G9XTC6"/>
<dbReference type="InterPro" id="IPR003423">
    <property type="entry name" value="OMP_efflux"/>
</dbReference>